<feature type="transmembrane region" description="Helical" evidence="6">
    <location>
        <begin position="45"/>
        <end position="65"/>
    </location>
</feature>
<evidence type="ECO:0000313" key="7">
    <source>
        <dbReference type="EMBL" id="MBM6921424.1"/>
    </source>
</evidence>
<evidence type="ECO:0000256" key="3">
    <source>
        <dbReference type="ARBA" id="ARBA00022692"/>
    </source>
</evidence>
<evidence type="ECO:0000256" key="5">
    <source>
        <dbReference type="ARBA" id="ARBA00023136"/>
    </source>
</evidence>
<keyword evidence="6" id="KW-1003">Cell membrane</keyword>
<keyword evidence="3 6" id="KW-0812">Transmembrane</keyword>
<feature type="transmembrane region" description="Helical" evidence="6">
    <location>
        <begin position="6"/>
        <end position="33"/>
    </location>
</feature>
<dbReference type="AlphaFoldDB" id="A0A938XA41"/>
<evidence type="ECO:0000256" key="4">
    <source>
        <dbReference type="ARBA" id="ARBA00022989"/>
    </source>
</evidence>
<dbReference type="Proteomes" id="UP000774750">
    <property type="component" value="Unassembled WGS sequence"/>
</dbReference>
<evidence type="ECO:0000256" key="6">
    <source>
        <dbReference type="RuleBase" id="RU363041"/>
    </source>
</evidence>
<comment type="similarity">
    <text evidence="2 6">Belongs to the 4-toluene sulfonate uptake permease (TSUP) (TC 2.A.102) family.</text>
</comment>
<keyword evidence="5 6" id="KW-0472">Membrane</keyword>
<evidence type="ECO:0000313" key="8">
    <source>
        <dbReference type="Proteomes" id="UP000774750"/>
    </source>
</evidence>
<evidence type="ECO:0000256" key="1">
    <source>
        <dbReference type="ARBA" id="ARBA00004141"/>
    </source>
</evidence>
<feature type="transmembrane region" description="Helical" evidence="6">
    <location>
        <begin position="71"/>
        <end position="92"/>
    </location>
</feature>
<comment type="caution">
    <text evidence="7">The sequence shown here is derived from an EMBL/GenBank/DDBJ whole genome shotgun (WGS) entry which is preliminary data.</text>
</comment>
<name>A0A938XA41_9FIRM</name>
<comment type="subcellular location">
    <subcellularLocation>
        <location evidence="6">Cell membrane</location>
        <topology evidence="6">Multi-pass membrane protein</topology>
    </subcellularLocation>
    <subcellularLocation>
        <location evidence="1">Membrane</location>
        <topology evidence="1">Multi-pass membrane protein</topology>
    </subcellularLocation>
</comment>
<organism evidence="7 8">
    <name type="scientific">Merdimmobilis hominis</name>
    <dbReference type="NCBI Taxonomy" id="2897707"/>
    <lineage>
        <taxon>Bacteria</taxon>
        <taxon>Bacillati</taxon>
        <taxon>Bacillota</taxon>
        <taxon>Clostridia</taxon>
        <taxon>Eubacteriales</taxon>
        <taxon>Oscillospiraceae</taxon>
        <taxon>Merdimmobilis</taxon>
    </lineage>
</organism>
<dbReference type="GO" id="GO:0005886">
    <property type="term" value="C:plasma membrane"/>
    <property type="evidence" value="ECO:0007669"/>
    <property type="project" value="UniProtKB-SubCell"/>
</dbReference>
<dbReference type="InterPro" id="IPR002781">
    <property type="entry name" value="TM_pro_TauE-like"/>
</dbReference>
<dbReference type="PANTHER" id="PTHR43701">
    <property type="entry name" value="MEMBRANE TRANSPORTER PROTEIN MJ0441-RELATED"/>
    <property type="match status" value="1"/>
</dbReference>
<dbReference type="Pfam" id="PF01925">
    <property type="entry name" value="TauE"/>
    <property type="match status" value="1"/>
</dbReference>
<reference evidence="7" key="1">
    <citation type="submission" date="2020-08" db="EMBL/GenBank/DDBJ databases">
        <authorList>
            <person name="Cejkova D."/>
            <person name="Kubasova T."/>
            <person name="Jahodarova E."/>
            <person name="Rychlik I."/>
        </authorList>
    </citation>
    <scope>NUCLEOTIDE SEQUENCE</scope>
    <source>
        <strain evidence="7">An559</strain>
    </source>
</reference>
<keyword evidence="4 6" id="KW-1133">Transmembrane helix</keyword>
<protein>
    <recommendedName>
        <fullName evidence="6">Probable membrane transporter protein</fullName>
    </recommendedName>
</protein>
<dbReference type="PANTHER" id="PTHR43701:SF2">
    <property type="entry name" value="MEMBRANE TRANSPORTER PROTEIN YJNA-RELATED"/>
    <property type="match status" value="1"/>
</dbReference>
<dbReference type="InterPro" id="IPR051598">
    <property type="entry name" value="TSUP/Inactive_protease-like"/>
</dbReference>
<sequence length="118" mass="12150">MKRPLLPFLAGAATGLANGLFGAGGGLLAVVLLNRCGIDKKSSHATALALTLPLSLISAIILFCFGTSLSLGALCITILCGLPGAWLGTVLLKKISPTLLSRIFGIVMVVSAVRMFLR</sequence>
<accession>A0A938XA41</accession>
<reference evidence="7" key="2">
    <citation type="journal article" date="2021" name="Sci. Rep.">
        <title>The distribution of antibiotic resistance genes in chicken gut microbiota commensals.</title>
        <authorList>
            <person name="Juricova H."/>
            <person name="Matiasovicova J."/>
            <person name="Kubasova T."/>
            <person name="Cejkova D."/>
            <person name="Rychlik I."/>
        </authorList>
    </citation>
    <scope>NUCLEOTIDE SEQUENCE</scope>
    <source>
        <strain evidence="7">An559</strain>
    </source>
</reference>
<dbReference type="EMBL" id="JACJKY010000016">
    <property type="protein sequence ID" value="MBM6921424.1"/>
    <property type="molecule type" value="Genomic_DNA"/>
</dbReference>
<proteinExistence type="inferred from homology"/>
<feature type="transmembrane region" description="Helical" evidence="6">
    <location>
        <begin position="99"/>
        <end position="117"/>
    </location>
</feature>
<gene>
    <name evidence="7" type="ORF">H6A12_09680</name>
</gene>
<evidence type="ECO:0000256" key="2">
    <source>
        <dbReference type="ARBA" id="ARBA00009142"/>
    </source>
</evidence>
<keyword evidence="8" id="KW-1185">Reference proteome</keyword>
<dbReference type="RefSeq" id="WP_204447366.1">
    <property type="nucleotide sequence ID" value="NZ_JACJKY010000016.1"/>
</dbReference>